<dbReference type="OrthoDB" id="37537at2759"/>
<evidence type="ECO:0000259" key="2">
    <source>
        <dbReference type="Pfam" id="PF00248"/>
    </source>
</evidence>
<organism evidence="3 4">
    <name type="scientific">Hypholoma sublateritium (strain FD-334 SS-4)</name>
    <dbReference type="NCBI Taxonomy" id="945553"/>
    <lineage>
        <taxon>Eukaryota</taxon>
        <taxon>Fungi</taxon>
        <taxon>Dikarya</taxon>
        <taxon>Basidiomycota</taxon>
        <taxon>Agaricomycotina</taxon>
        <taxon>Agaricomycetes</taxon>
        <taxon>Agaricomycetidae</taxon>
        <taxon>Agaricales</taxon>
        <taxon>Agaricineae</taxon>
        <taxon>Strophariaceae</taxon>
        <taxon>Hypholoma</taxon>
    </lineage>
</organism>
<dbReference type="InterPro" id="IPR036812">
    <property type="entry name" value="NAD(P)_OxRdtase_dom_sf"/>
</dbReference>
<protein>
    <recommendedName>
        <fullName evidence="2">NADP-dependent oxidoreductase domain-containing protein</fullName>
    </recommendedName>
</protein>
<gene>
    <name evidence="3" type="ORF">HYPSUDRAFT_1029351</name>
</gene>
<keyword evidence="1" id="KW-0560">Oxidoreductase</keyword>
<dbReference type="InterPro" id="IPR050791">
    <property type="entry name" value="Aldo-Keto_reductase"/>
</dbReference>
<dbReference type="Proteomes" id="UP000054270">
    <property type="component" value="Unassembled WGS sequence"/>
</dbReference>
<dbReference type="InterPro" id="IPR020471">
    <property type="entry name" value="AKR"/>
</dbReference>
<dbReference type="EMBL" id="KN817526">
    <property type="protein sequence ID" value="KJA26752.1"/>
    <property type="molecule type" value="Genomic_DNA"/>
</dbReference>
<evidence type="ECO:0000256" key="1">
    <source>
        <dbReference type="ARBA" id="ARBA00023002"/>
    </source>
</evidence>
<dbReference type="STRING" id="945553.A0A0D2LGK1"/>
<sequence>MSLPTRKIGNDNVTAIGWGLMGLSAFYGTEFGSDEERFEILDAAVELGLTNWDTSDVYGDNEDLLGKWFKHSGKRDQIFLASKFGGTPTGPKGTPEYVRFAIERSLKRLGIETIDLYYVHRIDQSVPIEITVGVLKELVNEGKIRYVGLSEASESTLRRAHAVHPISALQMEYSPFCLDIEDGKSGIMKACRELGVALVAYSPTGRGVLTGKFKSFDDIPEGDWRKTVPMFSKKNFPNILKIVKGLEEIGKRHNATAAQVTLAWLLAQDPIVIPIPGTKQIKYLKENIDTFKVKLSAEEVAEIREVVDKAGANQGDRYPAGMMQHLFNLADTPPLSQN</sequence>
<dbReference type="InterPro" id="IPR023210">
    <property type="entry name" value="NADP_OxRdtase_dom"/>
</dbReference>
<proteinExistence type="predicted"/>
<keyword evidence="4" id="KW-1185">Reference proteome</keyword>
<evidence type="ECO:0000313" key="4">
    <source>
        <dbReference type="Proteomes" id="UP000054270"/>
    </source>
</evidence>
<name>A0A0D2LGK1_HYPSF</name>
<feature type="domain" description="NADP-dependent oxidoreductase" evidence="2">
    <location>
        <begin position="16"/>
        <end position="307"/>
    </location>
</feature>
<dbReference type="PANTHER" id="PTHR43625">
    <property type="entry name" value="AFLATOXIN B1 ALDEHYDE REDUCTASE"/>
    <property type="match status" value="1"/>
</dbReference>
<dbReference type="PANTHER" id="PTHR43625:SF40">
    <property type="entry name" value="ALDO-KETO REDUCTASE YAKC [NADP(+)]"/>
    <property type="match status" value="1"/>
</dbReference>
<evidence type="ECO:0000313" key="3">
    <source>
        <dbReference type="EMBL" id="KJA26752.1"/>
    </source>
</evidence>
<dbReference type="OMA" id="RYPAMMM"/>
<dbReference type="Gene3D" id="3.20.20.100">
    <property type="entry name" value="NADP-dependent oxidoreductase domain"/>
    <property type="match status" value="1"/>
</dbReference>
<dbReference type="SUPFAM" id="SSF51430">
    <property type="entry name" value="NAD(P)-linked oxidoreductase"/>
    <property type="match status" value="1"/>
</dbReference>
<dbReference type="Pfam" id="PF00248">
    <property type="entry name" value="Aldo_ket_red"/>
    <property type="match status" value="1"/>
</dbReference>
<dbReference type="GO" id="GO:0005737">
    <property type="term" value="C:cytoplasm"/>
    <property type="evidence" value="ECO:0007669"/>
    <property type="project" value="TreeGrafter"/>
</dbReference>
<reference evidence="4" key="1">
    <citation type="submission" date="2014-04" db="EMBL/GenBank/DDBJ databases">
        <title>Evolutionary Origins and Diversification of the Mycorrhizal Mutualists.</title>
        <authorList>
            <consortium name="DOE Joint Genome Institute"/>
            <consortium name="Mycorrhizal Genomics Consortium"/>
            <person name="Kohler A."/>
            <person name="Kuo A."/>
            <person name="Nagy L.G."/>
            <person name="Floudas D."/>
            <person name="Copeland A."/>
            <person name="Barry K.W."/>
            <person name="Cichocki N."/>
            <person name="Veneault-Fourrey C."/>
            <person name="LaButti K."/>
            <person name="Lindquist E.A."/>
            <person name="Lipzen A."/>
            <person name="Lundell T."/>
            <person name="Morin E."/>
            <person name="Murat C."/>
            <person name="Riley R."/>
            <person name="Ohm R."/>
            <person name="Sun H."/>
            <person name="Tunlid A."/>
            <person name="Henrissat B."/>
            <person name="Grigoriev I.V."/>
            <person name="Hibbett D.S."/>
            <person name="Martin F."/>
        </authorList>
    </citation>
    <scope>NUCLEOTIDE SEQUENCE [LARGE SCALE GENOMIC DNA]</scope>
    <source>
        <strain evidence="4">FD-334 SS-4</strain>
    </source>
</reference>
<dbReference type="PRINTS" id="PR00069">
    <property type="entry name" value="ALDKETRDTASE"/>
</dbReference>
<dbReference type="AlphaFoldDB" id="A0A0D2LGK1"/>
<accession>A0A0D2LGK1</accession>
<dbReference type="GO" id="GO:0016491">
    <property type="term" value="F:oxidoreductase activity"/>
    <property type="evidence" value="ECO:0007669"/>
    <property type="project" value="UniProtKB-KW"/>
</dbReference>